<name>A0ACC3A7T0_9EURO</name>
<keyword evidence="2" id="KW-1185">Reference proteome</keyword>
<sequence>MAKKKAWIGLIIALVIAIIIFTICAVIFMKRRRSKKAAVSQVVDTEVKEEQSRSMMNETYNGEGETAGTYTDEKIGITSRIGEH</sequence>
<accession>A0ACC3A7T0</accession>
<organism evidence="1 2">
    <name type="scientific">Neophaeococcomyces mojaviensis</name>
    <dbReference type="NCBI Taxonomy" id="3383035"/>
    <lineage>
        <taxon>Eukaryota</taxon>
        <taxon>Fungi</taxon>
        <taxon>Dikarya</taxon>
        <taxon>Ascomycota</taxon>
        <taxon>Pezizomycotina</taxon>
        <taxon>Eurotiomycetes</taxon>
        <taxon>Chaetothyriomycetidae</taxon>
        <taxon>Chaetothyriales</taxon>
        <taxon>Chaetothyriales incertae sedis</taxon>
        <taxon>Neophaeococcomyces</taxon>
    </lineage>
</organism>
<protein>
    <submittedName>
        <fullName evidence="1">Uncharacterized protein</fullName>
    </submittedName>
</protein>
<evidence type="ECO:0000313" key="2">
    <source>
        <dbReference type="Proteomes" id="UP001172386"/>
    </source>
</evidence>
<reference evidence="1" key="1">
    <citation type="submission" date="2022-10" db="EMBL/GenBank/DDBJ databases">
        <title>Culturing micro-colonial fungi from biological soil crusts in the Mojave desert and describing Neophaeococcomyces mojavensis, and introducing the new genera and species Taxawa tesnikishii.</title>
        <authorList>
            <person name="Kurbessoian T."/>
            <person name="Stajich J.E."/>
        </authorList>
    </citation>
    <scope>NUCLEOTIDE SEQUENCE</scope>
    <source>
        <strain evidence="1">JES_112</strain>
    </source>
</reference>
<evidence type="ECO:0000313" key="1">
    <source>
        <dbReference type="EMBL" id="KAJ9656810.1"/>
    </source>
</evidence>
<proteinExistence type="predicted"/>
<dbReference type="Proteomes" id="UP001172386">
    <property type="component" value="Unassembled WGS sequence"/>
</dbReference>
<comment type="caution">
    <text evidence="1">The sequence shown here is derived from an EMBL/GenBank/DDBJ whole genome shotgun (WGS) entry which is preliminary data.</text>
</comment>
<dbReference type="EMBL" id="JAPDRQ010000072">
    <property type="protein sequence ID" value="KAJ9656810.1"/>
    <property type="molecule type" value="Genomic_DNA"/>
</dbReference>
<gene>
    <name evidence="1" type="ORF">H2198_004698</name>
</gene>